<sequence length="735" mass="83761">MSIFDHSSDRLKQVIEKVRSDIDLNQNVFPGLADLLDRVVDPNVDVSREESVRGLLQVFWQSRTDATYSDTLAKYLPDEVNRIRDFVEHEKSAEDVSRDFHMGLSLGAREELPVIDLDGDGIPDVVDDSEIPEVHALSIGGATTMTEDITIYEEPKQKNKVLIYTNKKFQNWGRTVQNTPRLTCVARTSYGIQQIVKYANQHNMNVRAAGYRHSWSPLFGKDNQITISTLGLTRASMLPNIESLPGSQFFLPQTELNSIDYFQKPEPNKKRLVRVGTAVTNQQFRRWCNAQDVNHASTLPLNVIMVEITLGGSNAPICHGAGRKHPTLSDLVYAIEYVDANGDMQSLSKDKDPEMMTVAAGCFGLLGIVTHLTLELDPMSYAVMIPQKLPVMQAIPPPPGLKDEDIPPPLFTKMTAEERAKAQSDFEAHARDDFYAEWFWFPYTSKVWVNCWNTSKDARGAKEYPSDTGVWLQFAETVLIQIIQSAQAMLSLQDTFPWAQTTLISKMGLYALPEVTDPKKAIKTQLPNGLHFRRAIQNVRVRDMEMEIPLQPKRGLLQDAKFEDEINWALVQKAWWDAILAAYRHKEHCPQRMPLEMRITGPSKIVMAPYRGHKLGTCSIEVLTLENMKGPLWNAFAQDVLDQWMELKDNDGNYLNTRPHWAKEWFKMSVRGKPMIEYLKTSYHEAIVEFRNIYEQIAAKQGWTVSEAKERFSNDLLDRFFFEEQVNGTATNGFH</sequence>
<protein>
    <submittedName>
        <fullName evidence="1">Uncharacterized protein</fullName>
    </submittedName>
</protein>
<name>A0ACC2ZZS2_9EURO</name>
<keyword evidence="2" id="KW-1185">Reference proteome</keyword>
<proteinExistence type="predicted"/>
<dbReference type="Proteomes" id="UP001172386">
    <property type="component" value="Unassembled WGS sequence"/>
</dbReference>
<organism evidence="1 2">
    <name type="scientific">Neophaeococcomyces mojaviensis</name>
    <dbReference type="NCBI Taxonomy" id="3383035"/>
    <lineage>
        <taxon>Eukaryota</taxon>
        <taxon>Fungi</taxon>
        <taxon>Dikarya</taxon>
        <taxon>Ascomycota</taxon>
        <taxon>Pezizomycotina</taxon>
        <taxon>Eurotiomycetes</taxon>
        <taxon>Chaetothyriomycetidae</taxon>
        <taxon>Chaetothyriales</taxon>
        <taxon>Chaetothyriales incertae sedis</taxon>
        <taxon>Neophaeococcomyces</taxon>
    </lineage>
</organism>
<accession>A0ACC2ZZS2</accession>
<gene>
    <name evidence="1" type="ORF">H2198_007631</name>
</gene>
<dbReference type="EMBL" id="JAPDRQ010000164">
    <property type="protein sequence ID" value="KAJ9653169.1"/>
    <property type="molecule type" value="Genomic_DNA"/>
</dbReference>
<reference evidence="1" key="1">
    <citation type="submission" date="2022-10" db="EMBL/GenBank/DDBJ databases">
        <title>Culturing micro-colonial fungi from biological soil crusts in the Mojave desert and describing Neophaeococcomyces mojavensis, and introducing the new genera and species Taxawa tesnikishii.</title>
        <authorList>
            <person name="Kurbessoian T."/>
            <person name="Stajich J.E."/>
        </authorList>
    </citation>
    <scope>NUCLEOTIDE SEQUENCE</scope>
    <source>
        <strain evidence="1">JES_112</strain>
    </source>
</reference>
<evidence type="ECO:0000313" key="1">
    <source>
        <dbReference type="EMBL" id="KAJ9653169.1"/>
    </source>
</evidence>
<comment type="caution">
    <text evidence="1">The sequence shown here is derived from an EMBL/GenBank/DDBJ whole genome shotgun (WGS) entry which is preliminary data.</text>
</comment>
<evidence type="ECO:0000313" key="2">
    <source>
        <dbReference type="Proteomes" id="UP001172386"/>
    </source>
</evidence>